<dbReference type="EMBL" id="BGZK01001099">
    <property type="protein sequence ID" value="GBP71158.1"/>
    <property type="molecule type" value="Genomic_DNA"/>
</dbReference>
<name>A0A4C1Y5G7_EUMVA</name>
<accession>A0A4C1Y5G7</accession>
<keyword evidence="3" id="KW-1185">Reference proteome</keyword>
<dbReference type="STRING" id="151549.A0A4C1Y5G7"/>
<dbReference type="PANTHER" id="PTHR37162">
    <property type="entry name" value="HAT FAMILY DIMERISATION DOMAINCONTAINING PROTEIN-RELATED"/>
    <property type="match status" value="1"/>
</dbReference>
<evidence type="ECO:0000256" key="1">
    <source>
        <dbReference type="SAM" id="MobiDB-lite"/>
    </source>
</evidence>
<gene>
    <name evidence="2" type="ORF">EVAR_89504_1</name>
</gene>
<dbReference type="PANTHER" id="PTHR37162:SF1">
    <property type="entry name" value="BED-TYPE DOMAIN-CONTAINING PROTEIN"/>
    <property type="match status" value="1"/>
</dbReference>
<dbReference type="OrthoDB" id="8065135at2759"/>
<feature type="compositionally biased region" description="Polar residues" evidence="1">
    <location>
        <begin position="70"/>
        <end position="83"/>
    </location>
</feature>
<dbReference type="AlphaFoldDB" id="A0A4C1Y5G7"/>
<evidence type="ECO:0000313" key="3">
    <source>
        <dbReference type="Proteomes" id="UP000299102"/>
    </source>
</evidence>
<feature type="region of interest" description="Disordered" evidence="1">
    <location>
        <begin position="65"/>
        <end position="94"/>
    </location>
</feature>
<comment type="caution">
    <text evidence="2">The sequence shown here is derived from an EMBL/GenBank/DDBJ whole genome shotgun (WGS) entry which is preliminary data.</text>
</comment>
<proteinExistence type="predicted"/>
<organism evidence="2 3">
    <name type="scientific">Eumeta variegata</name>
    <name type="common">Bagworm moth</name>
    <name type="synonym">Eumeta japonica</name>
    <dbReference type="NCBI Taxonomy" id="151549"/>
    <lineage>
        <taxon>Eukaryota</taxon>
        <taxon>Metazoa</taxon>
        <taxon>Ecdysozoa</taxon>
        <taxon>Arthropoda</taxon>
        <taxon>Hexapoda</taxon>
        <taxon>Insecta</taxon>
        <taxon>Pterygota</taxon>
        <taxon>Neoptera</taxon>
        <taxon>Endopterygota</taxon>
        <taxon>Lepidoptera</taxon>
        <taxon>Glossata</taxon>
        <taxon>Ditrysia</taxon>
        <taxon>Tineoidea</taxon>
        <taxon>Psychidae</taxon>
        <taxon>Oiketicinae</taxon>
        <taxon>Eumeta</taxon>
    </lineage>
</organism>
<evidence type="ECO:0000313" key="2">
    <source>
        <dbReference type="EMBL" id="GBP71158.1"/>
    </source>
</evidence>
<dbReference type="Proteomes" id="UP000299102">
    <property type="component" value="Unassembled WGS sequence"/>
</dbReference>
<protein>
    <submittedName>
        <fullName evidence="2">Uncharacterized protein</fullName>
    </submittedName>
</protein>
<sequence>MVTFTSLHLLVVPQRPPLTVRTPSRGHVTPTARPKVGALPRRQNVCKKRDVTRLHLVVAERGRTAVPNGTPRSEQRTVQNVQKTGRPPSGRRPRTLYRAGENGSLRTYRRITTADSAHVRAAKKRAVTGAGALHPFNVQSMERKELRGESQTVASSTIGDFPPAHVVGYLATCEKCRTEFSVSHSGAGDIEQHLKSENIKCRSCRCFQFFNVELFQNSNTPSSKDLDIAAAEGVWAYHTIQENHSFRSNDYGLPLDYESIIVKIYSFFYIYTVRVEALKEFCAEAEIEHHQMLGYSKTRWFALMPALERVLKMYQPLKDYFLSIEKCPKLLKDFFEDPTSELWLYFLHAQSASFHHAVLKVEGQTVSAIEAAKEINHLKDNLAQKQINQFLPFTVRNLIEKLKDNGTNIDEDFVKNTATEFYKTSREYLEQWTCFLTKEMNIFHWADLRKVPAWEDIQKALDVLIQKGYIHCNKDTEVFDEFTLISRYVTSQKITEWDNSKVSTETRWVEVFKHFRTHNLQHENFVF</sequence>
<reference evidence="2 3" key="1">
    <citation type="journal article" date="2019" name="Commun. Biol.">
        <title>The bagworm genome reveals a unique fibroin gene that provides high tensile strength.</title>
        <authorList>
            <person name="Kono N."/>
            <person name="Nakamura H."/>
            <person name="Ohtoshi R."/>
            <person name="Tomita M."/>
            <person name="Numata K."/>
            <person name="Arakawa K."/>
        </authorList>
    </citation>
    <scope>NUCLEOTIDE SEQUENCE [LARGE SCALE GENOMIC DNA]</scope>
</reference>